<dbReference type="Pfam" id="PF00909">
    <property type="entry name" value="Ammonium_transp"/>
    <property type="match status" value="1"/>
</dbReference>
<dbReference type="AlphaFoldDB" id="A0A9X0CUV0"/>
<keyword evidence="4 5" id="KW-0472">Membrane</keyword>
<feature type="transmembrane region" description="Helical" evidence="5">
    <location>
        <begin position="6"/>
        <end position="29"/>
    </location>
</feature>
<dbReference type="Proteomes" id="UP001163046">
    <property type="component" value="Unassembled WGS sequence"/>
</dbReference>
<feature type="domain" description="Ammonium transporter AmtB-like" evidence="6">
    <location>
        <begin position="10"/>
        <end position="76"/>
    </location>
</feature>
<dbReference type="SUPFAM" id="SSF111352">
    <property type="entry name" value="Ammonium transporter"/>
    <property type="match status" value="1"/>
</dbReference>
<dbReference type="InterPro" id="IPR029020">
    <property type="entry name" value="Ammonium/urea_transptr"/>
</dbReference>
<evidence type="ECO:0000256" key="3">
    <source>
        <dbReference type="ARBA" id="ARBA00022989"/>
    </source>
</evidence>
<keyword evidence="8" id="KW-1185">Reference proteome</keyword>
<name>A0A9X0CUV0_9CNID</name>
<evidence type="ECO:0000256" key="1">
    <source>
        <dbReference type="ARBA" id="ARBA00004141"/>
    </source>
</evidence>
<evidence type="ECO:0000256" key="5">
    <source>
        <dbReference type="SAM" id="Phobius"/>
    </source>
</evidence>
<dbReference type="Gene3D" id="1.10.3430.10">
    <property type="entry name" value="Ammonium transporter AmtB like domains"/>
    <property type="match status" value="1"/>
</dbReference>
<protein>
    <recommendedName>
        <fullName evidence="6">Ammonium transporter AmtB-like domain-containing protein</fullName>
    </recommendedName>
</protein>
<dbReference type="OrthoDB" id="534912at2759"/>
<dbReference type="InterPro" id="IPR024041">
    <property type="entry name" value="NH4_transpt_AmtB-like_dom"/>
</dbReference>
<evidence type="ECO:0000256" key="4">
    <source>
        <dbReference type="ARBA" id="ARBA00023136"/>
    </source>
</evidence>
<dbReference type="GO" id="GO:0008519">
    <property type="term" value="F:ammonium channel activity"/>
    <property type="evidence" value="ECO:0007669"/>
    <property type="project" value="InterPro"/>
</dbReference>
<gene>
    <name evidence="7" type="ORF">OS493_034713</name>
</gene>
<reference evidence="7" key="1">
    <citation type="submission" date="2023-01" db="EMBL/GenBank/DDBJ databases">
        <title>Genome assembly of the deep-sea coral Lophelia pertusa.</title>
        <authorList>
            <person name="Herrera S."/>
            <person name="Cordes E."/>
        </authorList>
    </citation>
    <scope>NUCLEOTIDE SEQUENCE</scope>
    <source>
        <strain evidence="7">USNM1676648</strain>
        <tissue evidence="7">Polyp</tissue>
    </source>
</reference>
<evidence type="ECO:0000313" key="8">
    <source>
        <dbReference type="Proteomes" id="UP001163046"/>
    </source>
</evidence>
<dbReference type="GO" id="GO:0016020">
    <property type="term" value="C:membrane"/>
    <property type="evidence" value="ECO:0007669"/>
    <property type="project" value="UniProtKB-SubCell"/>
</dbReference>
<dbReference type="EMBL" id="MU826399">
    <property type="protein sequence ID" value="KAJ7376436.1"/>
    <property type="molecule type" value="Genomic_DNA"/>
</dbReference>
<comment type="caution">
    <text evidence="7">The sequence shown here is derived from an EMBL/GenBank/DDBJ whole genome shotgun (WGS) entry which is preliminary data.</text>
</comment>
<evidence type="ECO:0000259" key="6">
    <source>
        <dbReference type="Pfam" id="PF00909"/>
    </source>
</evidence>
<sequence>MECGSAVDAAWLSVITLFVALQGFSFAIYQTGTRSCRSSNTLLVHALINFTVGSILWYFVGYSLSFGPSQKGLIGSLDDAFFWGLSGTNCSLHANSVPGNSFCKF</sequence>
<comment type="subcellular location">
    <subcellularLocation>
        <location evidence="1">Membrane</location>
        <topology evidence="1">Multi-pass membrane protein</topology>
    </subcellularLocation>
</comment>
<proteinExistence type="predicted"/>
<keyword evidence="2 5" id="KW-0812">Transmembrane</keyword>
<feature type="transmembrane region" description="Helical" evidence="5">
    <location>
        <begin position="41"/>
        <end position="60"/>
    </location>
</feature>
<organism evidence="7 8">
    <name type="scientific">Desmophyllum pertusum</name>
    <dbReference type="NCBI Taxonomy" id="174260"/>
    <lineage>
        <taxon>Eukaryota</taxon>
        <taxon>Metazoa</taxon>
        <taxon>Cnidaria</taxon>
        <taxon>Anthozoa</taxon>
        <taxon>Hexacorallia</taxon>
        <taxon>Scleractinia</taxon>
        <taxon>Caryophylliina</taxon>
        <taxon>Caryophylliidae</taxon>
        <taxon>Desmophyllum</taxon>
    </lineage>
</organism>
<evidence type="ECO:0000313" key="7">
    <source>
        <dbReference type="EMBL" id="KAJ7376436.1"/>
    </source>
</evidence>
<evidence type="ECO:0000256" key="2">
    <source>
        <dbReference type="ARBA" id="ARBA00022692"/>
    </source>
</evidence>
<keyword evidence="3 5" id="KW-1133">Transmembrane helix</keyword>
<accession>A0A9X0CUV0</accession>